<dbReference type="InterPro" id="IPR041657">
    <property type="entry name" value="HTH_17"/>
</dbReference>
<dbReference type="Proteomes" id="UP001165283">
    <property type="component" value="Unassembled WGS sequence"/>
</dbReference>
<dbReference type="RefSeq" id="WP_252445847.1">
    <property type="nucleotide sequence ID" value="NZ_JAGSOV010000082.1"/>
</dbReference>
<sequence length="68" mass="7633">MADHPRPGVRYLTSAEVARHLGVAPRTVGKWPETGLITPTSRTLGGHSRFLVEDVDRQAEEIRRRRGD</sequence>
<accession>A0ABT1ABE7</accession>
<reference evidence="2" key="1">
    <citation type="submission" date="2021-04" db="EMBL/GenBank/DDBJ databases">
        <title>Pseudonocardia sp. nov., isolated from sandy soil of mangrove forest.</title>
        <authorList>
            <person name="Zan Z."/>
            <person name="Huang R."/>
            <person name="Liu W."/>
        </authorList>
    </citation>
    <scope>NUCLEOTIDE SEQUENCE</scope>
    <source>
        <strain evidence="2">S2-4</strain>
    </source>
</reference>
<evidence type="ECO:0000313" key="2">
    <source>
        <dbReference type="EMBL" id="MCO1660377.1"/>
    </source>
</evidence>
<proteinExistence type="predicted"/>
<feature type="domain" description="Helix-turn-helix" evidence="1">
    <location>
        <begin position="11"/>
        <end position="57"/>
    </location>
</feature>
<gene>
    <name evidence="2" type="ORF">KDL28_35490</name>
</gene>
<keyword evidence="3" id="KW-1185">Reference proteome</keyword>
<comment type="caution">
    <text evidence="2">The sequence shown here is derived from an EMBL/GenBank/DDBJ whole genome shotgun (WGS) entry which is preliminary data.</text>
</comment>
<evidence type="ECO:0000313" key="3">
    <source>
        <dbReference type="Proteomes" id="UP001165283"/>
    </source>
</evidence>
<dbReference type="Gene3D" id="1.10.1660.10">
    <property type="match status" value="1"/>
</dbReference>
<evidence type="ECO:0000259" key="1">
    <source>
        <dbReference type="Pfam" id="PF12728"/>
    </source>
</evidence>
<organism evidence="2 3">
    <name type="scientific">Pseudonocardia humida</name>
    <dbReference type="NCBI Taxonomy" id="2800819"/>
    <lineage>
        <taxon>Bacteria</taxon>
        <taxon>Bacillati</taxon>
        <taxon>Actinomycetota</taxon>
        <taxon>Actinomycetes</taxon>
        <taxon>Pseudonocardiales</taxon>
        <taxon>Pseudonocardiaceae</taxon>
        <taxon>Pseudonocardia</taxon>
    </lineage>
</organism>
<dbReference type="InterPro" id="IPR009061">
    <property type="entry name" value="DNA-bd_dom_put_sf"/>
</dbReference>
<protein>
    <submittedName>
        <fullName evidence="2">Helix-turn-helix domain-containing protein</fullName>
    </submittedName>
</protein>
<name>A0ABT1ABE7_9PSEU</name>
<dbReference type="Pfam" id="PF12728">
    <property type="entry name" value="HTH_17"/>
    <property type="match status" value="1"/>
</dbReference>
<dbReference type="SUPFAM" id="SSF46955">
    <property type="entry name" value="Putative DNA-binding domain"/>
    <property type="match status" value="1"/>
</dbReference>
<dbReference type="EMBL" id="JAGSOV010000082">
    <property type="protein sequence ID" value="MCO1660377.1"/>
    <property type="molecule type" value="Genomic_DNA"/>
</dbReference>